<comment type="caution">
    <text evidence="8">The sequence shown here is derived from an EMBL/GenBank/DDBJ whole genome shotgun (WGS) entry which is preliminary data.</text>
</comment>
<evidence type="ECO:0000313" key="9">
    <source>
        <dbReference type="Proteomes" id="UP000233535"/>
    </source>
</evidence>
<comment type="subcellular location">
    <subcellularLocation>
        <location evidence="1">Membrane</location>
        <topology evidence="1">Single-pass membrane protein</topology>
    </subcellularLocation>
</comment>
<dbReference type="InterPro" id="IPR058625">
    <property type="entry name" value="MdtA-like_BSH"/>
</dbReference>
<evidence type="ECO:0000256" key="1">
    <source>
        <dbReference type="ARBA" id="ARBA00004167"/>
    </source>
</evidence>
<evidence type="ECO:0000256" key="2">
    <source>
        <dbReference type="ARBA" id="ARBA00022692"/>
    </source>
</evidence>
<evidence type="ECO:0000256" key="6">
    <source>
        <dbReference type="SAM" id="Phobius"/>
    </source>
</evidence>
<evidence type="ECO:0000313" key="8">
    <source>
        <dbReference type="EMBL" id="PKQ63546.1"/>
    </source>
</evidence>
<evidence type="ECO:0000256" key="3">
    <source>
        <dbReference type="ARBA" id="ARBA00022989"/>
    </source>
</evidence>
<protein>
    <recommendedName>
        <fullName evidence="7">Multidrug resistance protein MdtA-like barrel-sandwich hybrid domain-containing protein</fullName>
    </recommendedName>
</protein>
<keyword evidence="5" id="KW-0175">Coiled coil</keyword>
<dbReference type="OrthoDB" id="7057889at2"/>
<dbReference type="GO" id="GO:0016020">
    <property type="term" value="C:membrane"/>
    <property type="evidence" value="ECO:0007669"/>
    <property type="project" value="UniProtKB-SubCell"/>
</dbReference>
<keyword evidence="3 6" id="KW-1133">Transmembrane helix</keyword>
<evidence type="ECO:0000256" key="5">
    <source>
        <dbReference type="SAM" id="Coils"/>
    </source>
</evidence>
<organism evidence="8 9">
    <name type="scientific">Labilibaculum filiforme</name>
    <dbReference type="NCBI Taxonomy" id="1940526"/>
    <lineage>
        <taxon>Bacteria</taxon>
        <taxon>Pseudomonadati</taxon>
        <taxon>Bacteroidota</taxon>
        <taxon>Bacteroidia</taxon>
        <taxon>Marinilabiliales</taxon>
        <taxon>Marinifilaceae</taxon>
        <taxon>Labilibaculum</taxon>
    </lineage>
</organism>
<keyword evidence="9" id="KW-1185">Reference proteome</keyword>
<evidence type="ECO:0000259" key="7">
    <source>
        <dbReference type="Pfam" id="PF25917"/>
    </source>
</evidence>
<dbReference type="Gene3D" id="2.40.50.100">
    <property type="match status" value="1"/>
</dbReference>
<reference evidence="8 9" key="1">
    <citation type="journal article" date="2017" name="Front. Microbiol.">
        <title>Labilibaculum manganireducens gen. nov., sp. nov. and Labilibaculum filiforme sp. nov., Novel Bacteroidetes Isolated from Subsurface Sediments of the Baltic Sea.</title>
        <authorList>
            <person name="Vandieken V."/>
            <person name="Marshall I.P."/>
            <person name="Niemann H."/>
            <person name="Engelen B."/>
            <person name="Cypionka H."/>
        </authorList>
    </citation>
    <scope>NUCLEOTIDE SEQUENCE [LARGE SCALE GENOMIC DNA]</scope>
    <source>
        <strain evidence="8 9">59.16B</strain>
    </source>
</reference>
<dbReference type="EMBL" id="MVDD01000005">
    <property type="protein sequence ID" value="PKQ63546.1"/>
    <property type="molecule type" value="Genomic_DNA"/>
</dbReference>
<dbReference type="PANTHER" id="PTHR30386">
    <property type="entry name" value="MEMBRANE FUSION SUBUNIT OF EMRAB-TOLC MULTIDRUG EFFLUX PUMP"/>
    <property type="match status" value="1"/>
</dbReference>
<dbReference type="PANTHER" id="PTHR30386:SF26">
    <property type="entry name" value="TRANSPORT PROTEIN COMB"/>
    <property type="match status" value="1"/>
</dbReference>
<feature type="coiled-coil region" evidence="5">
    <location>
        <begin position="239"/>
        <end position="273"/>
    </location>
</feature>
<proteinExistence type="predicted"/>
<sequence length="432" mass="50145">MEKDTNIELRSDEVKEILQRMPSWIIRSGTTLFFVVIIAVVVGSWFFRYPDIIYSKLVLTTLNPPAELVARSSGQIQKLYVTDNQVVKKGELLAIIENPAVNEDVFLLKEKMNEFHTHLSGIEGIESNLLEANLRLGEIQVYYNSFLKAYVDYQRFFDLDYYDRKIIAYKDQISKYNLYYNRQYQQKEISETELGISKKQFIRDSSLFVRGVISHSDYQNARKQFLEQNYSFHGTRSSLAATQINISEVNQQIIDLELQKERERKELQNLLIQGFDNLKAQITIWEQQYILTSPIDGKVTFNRFYSSNQNVKSGERVFTVLPSDATKIIARVELGVQGAGKVKIGQRVNIKLNNYPYLEYGMLEGTIRSISKVPEDQKYSLDVDFPKGLVTNYGIELDFAQQIEGQAEIITEDLRLLQRIFNPIRSLIKERM</sequence>
<evidence type="ECO:0000256" key="4">
    <source>
        <dbReference type="ARBA" id="ARBA00023136"/>
    </source>
</evidence>
<dbReference type="RefSeq" id="WP_101261140.1">
    <property type="nucleotide sequence ID" value="NZ_MVDD01000005.1"/>
</dbReference>
<dbReference type="Proteomes" id="UP000233535">
    <property type="component" value="Unassembled WGS sequence"/>
</dbReference>
<dbReference type="PRINTS" id="PR01490">
    <property type="entry name" value="RTXTOXIND"/>
</dbReference>
<dbReference type="AlphaFoldDB" id="A0A2N3HZQ3"/>
<dbReference type="InterPro" id="IPR050739">
    <property type="entry name" value="MFP"/>
</dbReference>
<dbReference type="Pfam" id="PF25917">
    <property type="entry name" value="BSH_RND"/>
    <property type="match status" value="1"/>
</dbReference>
<gene>
    <name evidence="8" type="ORF">BZG02_09245</name>
</gene>
<keyword evidence="4 6" id="KW-0472">Membrane</keyword>
<name>A0A2N3HZQ3_9BACT</name>
<feature type="transmembrane region" description="Helical" evidence="6">
    <location>
        <begin position="24"/>
        <end position="47"/>
    </location>
</feature>
<feature type="domain" description="Multidrug resistance protein MdtA-like barrel-sandwich hybrid" evidence="7">
    <location>
        <begin position="66"/>
        <end position="317"/>
    </location>
</feature>
<keyword evidence="2 6" id="KW-0812">Transmembrane</keyword>
<accession>A0A2N3HZQ3</accession>